<dbReference type="PANTHER" id="PTHR31042">
    <property type="entry name" value="CORE-2/I-BRANCHING BETA-1,6-N-ACETYLGLUCOSAMINYLTRANSFERASE FAMILY PROTEIN-RELATED"/>
    <property type="match status" value="1"/>
</dbReference>
<keyword evidence="6" id="KW-0812">Transmembrane</keyword>
<evidence type="ECO:0000256" key="6">
    <source>
        <dbReference type="SAM" id="Phobius"/>
    </source>
</evidence>
<dbReference type="ExpressionAtlas" id="A0A2K3MVY8">
    <property type="expression patterns" value="baseline"/>
</dbReference>
<dbReference type="EMBL" id="ASHM01012961">
    <property type="protein sequence ID" value="PNX94932.1"/>
    <property type="molecule type" value="Genomic_DNA"/>
</dbReference>
<evidence type="ECO:0000256" key="3">
    <source>
        <dbReference type="ARBA" id="ARBA00022679"/>
    </source>
</evidence>
<dbReference type="EMBL" id="ASHM01013648">
    <property type="protein sequence ID" value="PNX95611.1"/>
    <property type="molecule type" value="Genomic_DNA"/>
</dbReference>
<dbReference type="Pfam" id="PF02485">
    <property type="entry name" value="Branch"/>
    <property type="match status" value="1"/>
</dbReference>
<evidence type="ECO:0000256" key="5">
    <source>
        <dbReference type="ARBA" id="ARBA00023180"/>
    </source>
</evidence>
<evidence type="ECO:0000313" key="8">
    <source>
        <dbReference type="EMBL" id="PNX95611.1"/>
    </source>
</evidence>
<sequence>MAARTVKRRHVSTRLSCKLLILFTVSIFCVVVLVAAALFSVNSNSISNKPPIRISRAAVFHGPPKIAFLFLVRRNIPLDFLWGAFFQNGDVSNFSIYVHSAPGFVLDESNSRSHFFYGRQLSNSIQVLWGESSMIQAERLLLSAALEDPANQRFVLLSDRCVPLYNFSHVYNYIMVSPRSFVDSFLDVKEGRYNPKMSPKIPREKWRKGSQVISLIFDFIAPDLIVFVPTVHVP</sequence>
<keyword evidence="2 7" id="KW-0328">Glycosyltransferase</keyword>
<evidence type="ECO:0000256" key="4">
    <source>
        <dbReference type="ARBA" id="ARBA00023136"/>
    </source>
</evidence>
<name>A0A2K3MVY8_TRIPR</name>
<keyword evidence="3 7" id="KW-0808">Transferase</keyword>
<gene>
    <name evidence="7" type="ORF">L195_g018114</name>
    <name evidence="8" type="ORF">L195_g018804</name>
</gene>
<dbReference type="InterPro" id="IPR044174">
    <property type="entry name" value="BC10-like"/>
</dbReference>
<evidence type="ECO:0000256" key="2">
    <source>
        <dbReference type="ARBA" id="ARBA00022676"/>
    </source>
</evidence>
<feature type="transmembrane region" description="Helical" evidence="6">
    <location>
        <begin position="20"/>
        <end position="41"/>
    </location>
</feature>
<dbReference type="PANTHER" id="PTHR31042:SF70">
    <property type="entry name" value="OS01G0695200 PROTEIN"/>
    <property type="match status" value="1"/>
</dbReference>
<reference evidence="7 9" key="1">
    <citation type="journal article" date="2014" name="Am. J. Bot.">
        <title>Genome assembly and annotation for red clover (Trifolium pratense; Fabaceae).</title>
        <authorList>
            <person name="Istvanek J."/>
            <person name="Jaros M."/>
            <person name="Krenek A."/>
            <person name="Repkova J."/>
        </authorList>
    </citation>
    <scope>NUCLEOTIDE SEQUENCE [LARGE SCALE GENOMIC DNA]</scope>
    <source>
        <strain evidence="9">cv. Tatra</strain>
        <tissue evidence="7">Young leaves</tissue>
    </source>
</reference>
<protein>
    <submittedName>
        <fullName evidence="7">Core-2 i-branching beta-n-acetylglucosaminyltransferase family protein</fullName>
    </submittedName>
</protein>
<keyword evidence="4 6" id="KW-0472">Membrane</keyword>
<dbReference type="InterPro" id="IPR003406">
    <property type="entry name" value="Glyco_trans_14"/>
</dbReference>
<dbReference type="Proteomes" id="UP000236291">
    <property type="component" value="Unassembled WGS sequence"/>
</dbReference>
<dbReference type="GO" id="GO:0016020">
    <property type="term" value="C:membrane"/>
    <property type="evidence" value="ECO:0007669"/>
    <property type="project" value="UniProtKB-SubCell"/>
</dbReference>
<proteinExistence type="predicted"/>
<keyword evidence="5" id="KW-0325">Glycoprotein</keyword>
<reference evidence="7 9" key="2">
    <citation type="journal article" date="2017" name="Front. Plant Sci.">
        <title>Gene Classification and Mining of Molecular Markers Useful in Red Clover (Trifolium pratense) Breeding.</title>
        <authorList>
            <person name="Istvanek J."/>
            <person name="Dluhosova J."/>
            <person name="Dluhos P."/>
            <person name="Patkova L."/>
            <person name="Nedelnik J."/>
            <person name="Repkova J."/>
        </authorList>
    </citation>
    <scope>NUCLEOTIDE SEQUENCE [LARGE SCALE GENOMIC DNA]</scope>
    <source>
        <strain evidence="9">cv. Tatra</strain>
        <tissue evidence="7">Young leaves</tissue>
    </source>
</reference>
<dbReference type="GO" id="GO:0016757">
    <property type="term" value="F:glycosyltransferase activity"/>
    <property type="evidence" value="ECO:0007669"/>
    <property type="project" value="UniProtKB-KW"/>
</dbReference>
<organism evidence="7 9">
    <name type="scientific">Trifolium pratense</name>
    <name type="common">Red clover</name>
    <dbReference type="NCBI Taxonomy" id="57577"/>
    <lineage>
        <taxon>Eukaryota</taxon>
        <taxon>Viridiplantae</taxon>
        <taxon>Streptophyta</taxon>
        <taxon>Embryophyta</taxon>
        <taxon>Tracheophyta</taxon>
        <taxon>Spermatophyta</taxon>
        <taxon>Magnoliopsida</taxon>
        <taxon>eudicotyledons</taxon>
        <taxon>Gunneridae</taxon>
        <taxon>Pentapetalae</taxon>
        <taxon>rosids</taxon>
        <taxon>fabids</taxon>
        <taxon>Fabales</taxon>
        <taxon>Fabaceae</taxon>
        <taxon>Papilionoideae</taxon>
        <taxon>50 kb inversion clade</taxon>
        <taxon>NPAAA clade</taxon>
        <taxon>Hologalegina</taxon>
        <taxon>IRL clade</taxon>
        <taxon>Trifolieae</taxon>
        <taxon>Trifolium</taxon>
    </lineage>
</organism>
<accession>A0A2K3MVY8</accession>
<evidence type="ECO:0000313" key="9">
    <source>
        <dbReference type="Proteomes" id="UP000236291"/>
    </source>
</evidence>
<comment type="caution">
    <text evidence="7">The sequence shown here is derived from an EMBL/GenBank/DDBJ whole genome shotgun (WGS) entry which is preliminary data.</text>
</comment>
<evidence type="ECO:0000256" key="1">
    <source>
        <dbReference type="ARBA" id="ARBA00004606"/>
    </source>
</evidence>
<comment type="subcellular location">
    <subcellularLocation>
        <location evidence="1">Membrane</location>
        <topology evidence="1">Single-pass type II membrane protein</topology>
    </subcellularLocation>
</comment>
<evidence type="ECO:0000313" key="7">
    <source>
        <dbReference type="EMBL" id="PNX94932.1"/>
    </source>
</evidence>
<dbReference type="AlphaFoldDB" id="A0A2K3MVY8"/>
<keyword evidence="6" id="KW-1133">Transmembrane helix</keyword>